<proteinExistence type="predicted"/>
<name>A0A291R0C0_9BACT</name>
<evidence type="ECO:0000313" key="3">
    <source>
        <dbReference type="Proteomes" id="UP000220133"/>
    </source>
</evidence>
<dbReference type="KEGG" id="cbae:COR50_21880"/>
<protein>
    <submittedName>
        <fullName evidence="2">Uncharacterized protein</fullName>
    </submittedName>
</protein>
<dbReference type="RefSeq" id="WP_098195978.1">
    <property type="nucleotide sequence ID" value="NZ_CP023777.1"/>
</dbReference>
<sequence length="291" mass="32513">MKRILAIGILIWLSGTVSAQELYVNSEPASNMPAKALGFRLTDKIFKLSTDGRVATRLEPEIMFGISKNWMVHAQAFYGNAMQVSNRFEGAGVYAKYRFYSSDQPHAHFRMAAYLRASVVDNPFIQQAGEDLNGKNVVNQDLDLEGGVSGVNGGVVATQLIHKLALSSTVGYNRYMNNVNHHLDTELGLPAQAMNYSLSAGYLLLPRKYKSYEQTNLNLYVELLGKSNMGGLANGTYLDIAPAIQFIFNSTTRLDVSYRTELYGNMNRMSPYNNFLIRVEHNIFNALKRKS</sequence>
<evidence type="ECO:0000313" key="2">
    <source>
        <dbReference type="EMBL" id="ATL49611.1"/>
    </source>
</evidence>
<feature type="signal peptide" evidence="1">
    <location>
        <begin position="1"/>
        <end position="19"/>
    </location>
</feature>
<keyword evidence="1" id="KW-0732">Signal</keyword>
<dbReference type="Proteomes" id="UP000220133">
    <property type="component" value="Chromosome"/>
</dbReference>
<accession>A0A291R0C0</accession>
<evidence type="ECO:0000256" key="1">
    <source>
        <dbReference type="SAM" id="SignalP"/>
    </source>
</evidence>
<dbReference type="OrthoDB" id="649238at2"/>
<reference evidence="2 3" key="1">
    <citation type="submission" date="2017-10" db="EMBL/GenBank/DDBJ databases">
        <title>Paenichitinophaga pekingensis gen. nov., sp. nov., isolated from activated sludge.</title>
        <authorList>
            <person name="Jin D."/>
            <person name="Kong X."/>
            <person name="Deng Y."/>
            <person name="Bai Z."/>
        </authorList>
    </citation>
    <scope>NUCLEOTIDE SEQUENCE [LARGE SCALE GENOMIC DNA]</scope>
    <source>
        <strain evidence="2 3">13</strain>
    </source>
</reference>
<keyword evidence="3" id="KW-1185">Reference proteome</keyword>
<feature type="chain" id="PRO_5012041766" evidence="1">
    <location>
        <begin position="20"/>
        <end position="291"/>
    </location>
</feature>
<gene>
    <name evidence="2" type="ORF">COR50_21880</name>
</gene>
<dbReference type="EMBL" id="CP023777">
    <property type="protein sequence ID" value="ATL49611.1"/>
    <property type="molecule type" value="Genomic_DNA"/>
</dbReference>
<dbReference type="AlphaFoldDB" id="A0A291R0C0"/>
<organism evidence="2 3">
    <name type="scientific">Chitinophaga caeni</name>
    <dbReference type="NCBI Taxonomy" id="2029983"/>
    <lineage>
        <taxon>Bacteria</taxon>
        <taxon>Pseudomonadati</taxon>
        <taxon>Bacteroidota</taxon>
        <taxon>Chitinophagia</taxon>
        <taxon>Chitinophagales</taxon>
        <taxon>Chitinophagaceae</taxon>
        <taxon>Chitinophaga</taxon>
    </lineage>
</organism>